<feature type="transmembrane region" description="Helical" evidence="2">
    <location>
        <begin position="284"/>
        <end position="306"/>
    </location>
</feature>
<feature type="transmembrane region" description="Helical" evidence="2">
    <location>
        <begin position="12"/>
        <end position="31"/>
    </location>
</feature>
<dbReference type="EMBL" id="CAEZXR010000180">
    <property type="protein sequence ID" value="CAB4712666.1"/>
    <property type="molecule type" value="Genomic_DNA"/>
</dbReference>
<reference evidence="3" key="1">
    <citation type="submission" date="2020-05" db="EMBL/GenBank/DDBJ databases">
        <authorList>
            <person name="Chiriac C."/>
            <person name="Salcher M."/>
            <person name="Ghai R."/>
            <person name="Kavagutti S V."/>
        </authorList>
    </citation>
    <scope>NUCLEOTIDE SEQUENCE</scope>
</reference>
<gene>
    <name evidence="3" type="ORF">UFOPK2579_01535</name>
</gene>
<feature type="region of interest" description="Disordered" evidence="1">
    <location>
        <begin position="141"/>
        <end position="194"/>
    </location>
</feature>
<feature type="transmembrane region" description="Helical" evidence="2">
    <location>
        <begin position="68"/>
        <end position="87"/>
    </location>
</feature>
<feature type="transmembrane region" description="Helical" evidence="2">
    <location>
        <begin position="326"/>
        <end position="352"/>
    </location>
</feature>
<accession>A0A6J6QPH9</accession>
<protein>
    <submittedName>
        <fullName evidence="3">Unannotated protein</fullName>
    </submittedName>
</protein>
<keyword evidence="2" id="KW-0472">Membrane</keyword>
<dbReference type="AlphaFoldDB" id="A0A6J6QPH9"/>
<feature type="transmembrane region" description="Helical" evidence="2">
    <location>
        <begin position="99"/>
        <end position="132"/>
    </location>
</feature>
<keyword evidence="2" id="KW-1133">Transmembrane helix</keyword>
<feature type="compositionally biased region" description="Pro residues" evidence="1">
    <location>
        <begin position="145"/>
        <end position="181"/>
    </location>
</feature>
<sequence length="363" mass="37605">MSETEPLRPRQVTFAAWMIMAGSVLVLVSVFEHVAGLQSLETRERIETFLSEPPGDGLGIGANAVTDLLRTLALVTGGCAAAAAILGYQVLQRSRSARLVLSVLAVPLFLAGMTSGGFMSALVAAASVMLWFQPARDWFDGKAPRPAPEPPPRPVPAPVADPPQSGPPLSGPPAPVPPTYPAPQQGAAPGAPPPYVGFGEAPSWPAAPGMPAYAPARTAGAPRPQALIWACALTWTICALVTVGMLLTSAVLAASPDAVFDELYQQNPDLADAGLSRTTLTTAVFVLTGIFGLWCVAASVFAALAFRGTAWARTALLVSAAVATVLLVLTVIGNIAMVIPLAACLGAIMLLLRPEVRAWRPRG</sequence>
<organism evidence="3">
    <name type="scientific">freshwater metagenome</name>
    <dbReference type="NCBI Taxonomy" id="449393"/>
    <lineage>
        <taxon>unclassified sequences</taxon>
        <taxon>metagenomes</taxon>
        <taxon>ecological metagenomes</taxon>
    </lineage>
</organism>
<name>A0A6J6QPH9_9ZZZZ</name>
<evidence type="ECO:0000256" key="1">
    <source>
        <dbReference type="SAM" id="MobiDB-lite"/>
    </source>
</evidence>
<evidence type="ECO:0000313" key="3">
    <source>
        <dbReference type="EMBL" id="CAB4712666.1"/>
    </source>
</evidence>
<evidence type="ECO:0000256" key="2">
    <source>
        <dbReference type="SAM" id="Phobius"/>
    </source>
</evidence>
<proteinExistence type="predicted"/>
<feature type="transmembrane region" description="Helical" evidence="2">
    <location>
        <begin position="226"/>
        <end position="247"/>
    </location>
</feature>
<keyword evidence="2" id="KW-0812">Transmembrane</keyword>